<dbReference type="GeneID" id="36333573"/>
<dbReference type="GO" id="GO:0071949">
    <property type="term" value="F:FAD binding"/>
    <property type="evidence" value="ECO:0007669"/>
    <property type="project" value="InterPro"/>
</dbReference>
<dbReference type="Pfam" id="PF01494">
    <property type="entry name" value="FAD_binding_3"/>
    <property type="match status" value="1"/>
</dbReference>
<dbReference type="PANTHER" id="PTHR43004">
    <property type="entry name" value="TRK SYSTEM POTASSIUM UPTAKE PROTEIN"/>
    <property type="match status" value="1"/>
</dbReference>
<keyword evidence="7" id="KW-1185">Reference proteome</keyword>
<proteinExistence type="predicted"/>
<feature type="domain" description="FAD-binding" evidence="5">
    <location>
        <begin position="7"/>
        <end position="361"/>
    </location>
</feature>
<dbReference type="InterPro" id="IPR036188">
    <property type="entry name" value="FAD/NAD-bd_sf"/>
</dbReference>
<evidence type="ECO:0000259" key="5">
    <source>
        <dbReference type="Pfam" id="PF01494"/>
    </source>
</evidence>
<dbReference type="RefSeq" id="XP_024342006.1">
    <property type="nucleotide sequence ID" value="XM_024488624.1"/>
</dbReference>
<evidence type="ECO:0000256" key="3">
    <source>
        <dbReference type="ARBA" id="ARBA00022827"/>
    </source>
</evidence>
<evidence type="ECO:0000313" key="6">
    <source>
        <dbReference type="EMBL" id="OSX65212.1"/>
    </source>
</evidence>
<dbReference type="AlphaFoldDB" id="A0A1X6N9M9"/>
<accession>A0A1X6N9M9</accession>
<keyword evidence="4" id="KW-0560">Oxidoreductase</keyword>
<dbReference type="InterPro" id="IPR050641">
    <property type="entry name" value="RIFMO-like"/>
</dbReference>
<organism evidence="6 7">
    <name type="scientific">Postia placenta MAD-698-R-SB12</name>
    <dbReference type="NCBI Taxonomy" id="670580"/>
    <lineage>
        <taxon>Eukaryota</taxon>
        <taxon>Fungi</taxon>
        <taxon>Dikarya</taxon>
        <taxon>Basidiomycota</taxon>
        <taxon>Agaricomycotina</taxon>
        <taxon>Agaricomycetes</taxon>
        <taxon>Polyporales</taxon>
        <taxon>Adustoporiaceae</taxon>
        <taxon>Rhodonia</taxon>
    </lineage>
</organism>
<name>A0A1X6N9M9_9APHY</name>
<keyword evidence="3" id="KW-0274">FAD</keyword>
<dbReference type="EMBL" id="KZ110593">
    <property type="protein sequence ID" value="OSX65212.1"/>
    <property type="molecule type" value="Genomic_DNA"/>
</dbReference>
<evidence type="ECO:0000313" key="7">
    <source>
        <dbReference type="Proteomes" id="UP000194127"/>
    </source>
</evidence>
<dbReference type="STRING" id="670580.A0A1X6N9M9"/>
<evidence type="ECO:0000256" key="2">
    <source>
        <dbReference type="ARBA" id="ARBA00022630"/>
    </source>
</evidence>
<keyword evidence="2" id="KW-0285">Flavoprotein</keyword>
<dbReference type="SUPFAM" id="SSF51905">
    <property type="entry name" value="FAD/NAD(P)-binding domain"/>
    <property type="match status" value="1"/>
</dbReference>
<dbReference type="Gene3D" id="3.50.50.60">
    <property type="entry name" value="FAD/NAD(P)-binding domain"/>
    <property type="match status" value="1"/>
</dbReference>
<protein>
    <recommendedName>
        <fullName evidence="5">FAD-binding domain-containing protein</fullName>
    </recommendedName>
</protein>
<dbReference type="Gene3D" id="3.30.70.2450">
    <property type="match status" value="1"/>
</dbReference>
<sequence>MALPPSTDVLIIGAGPAGLSCALSLALQGLRNFAIVDFLPSGQNTSRASVIHAGTLEALDGVGCAQSLVNLGNRAPAVGVWCGGHYVQTTSFDTLAPYTKFPMALLVSQTVTERVLEDALCERGVSVLRPFKVIDMKANEDDPRTVDVHFESGETVRARCVVGADGAHSLIRRTVNVQFREPDNETRATSRFAHMIVADITFTRPPTLPNDGILIISSPDNAMMIAPLPASTPYETNAQEKAQIYRIGINVPRALGTPPPSPPLEYVQSLLAAWGPRHLDRDPTPIEVRSVLWSSSFRTHSAVADTFLAHLPRLDAHTGAPVLLVGDAAHIHPPVGGQGMNLGIRDALALGPALGAFLAASSSADDAERPLRAWADARRVRALSVIRMVKGLVAATMVPDQTTWVLGCIPINLFWLRNTMMRCAMRLRWVRMMSAWRMSGLAFKD</sequence>
<evidence type="ECO:0000256" key="1">
    <source>
        <dbReference type="ARBA" id="ARBA00001974"/>
    </source>
</evidence>
<gene>
    <name evidence="6" type="ORF">POSPLADRAFT_1178870</name>
</gene>
<comment type="cofactor">
    <cofactor evidence="1">
        <name>FAD</name>
        <dbReference type="ChEBI" id="CHEBI:57692"/>
    </cofactor>
</comment>
<dbReference type="InterPro" id="IPR002938">
    <property type="entry name" value="FAD-bd"/>
</dbReference>
<dbReference type="OrthoDB" id="2690153at2759"/>
<dbReference type="PANTHER" id="PTHR43004:SF19">
    <property type="entry name" value="BINDING MONOOXYGENASE, PUTATIVE (JCVI)-RELATED"/>
    <property type="match status" value="1"/>
</dbReference>
<reference evidence="6 7" key="1">
    <citation type="submission" date="2017-04" db="EMBL/GenBank/DDBJ databases">
        <title>Genome Sequence of the Model Brown-Rot Fungus Postia placenta SB12.</title>
        <authorList>
            <consortium name="DOE Joint Genome Institute"/>
            <person name="Gaskell J."/>
            <person name="Kersten P."/>
            <person name="Larrondo L.F."/>
            <person name="Canessa P."/>
            <person name="Martinez D."/>
            <person name="Hibbett D."/>
            <person name="Schmoll M."/>
            <person name="Kubicek C.P."/>
            <person name="Martinez A.T."/>
            <person name="Yadav J."/>
            <person name="Master E."/>
            <person name="Magnuson J.K."/>
            <person name="James T."/>
            <person name="Yaver D."/>
            <person name="Berka R."/>
            <person name="Labutti K."/>
            <person name="Lipzen A."/>
            <person name="Aerts A."/>
            <person name="Barry K."/>
            <person name="Henrissat B."/>
            <person name="Blanchette R."/>
            <person name="Grigoriev I."/>
            <person name="Cullen D."/>
        </authorList>
    </citation>
    <scope>NUCLEOTIDE SEQUENCE [LARGE SCALE GENOMIC DNA]</scope>
    <source>
        <strain evidence="6 7">MAD-698-R-SB12</strain>
    </source>
</reference>
<dbReference type="Proteomes" id="UP000194127">
    <property type="component" value="Unassembled WGS sequence"/>
</dbReference>
<dbReference type="PRINTS" id="PR00420">
    <property type="entry name" value="RNGMNOXGNASE"/>
</dbReference>
<dbReference type="GO" id="GO:0016709">
    <property type="term" value="F:oxidoreductase activity, acting on paired donors, with incorporation or reduction of molecular oxygen, NAD(P)H as one donor, and incorporation of one atom of oxygen"/>
    <property type="evidence" value="ECO:0007669"/>
    <property type="project" value="UniProtKB-ARBA"/>
</dbReference>
<evidence type="ECO:0000256" key="4">
    <source>
        <dbReference type="ARBA" id="ARBA00023002"/>
    </source>
</evidence>